<feature type="transmembrane region" description="Helical" evidence="2">
    <location>
        <begin position="151"/>
        <end position="173"/>
    </location>
</feature>
<name>A0A7X6I1D3_9ACTN</name>
<evidence type="ECO:0000313" key="3">
    <source>
        <dbReference type="EMBL" id="NJQ08591.1"/>
    </source>
</evidence>
<keyword evidence="4" id="KW-1185">Reference proteome</keyword>
<evidence type="ECO:0000313" key="4">
    <source>
        <dbReference type="Proteomes" id="UP000578686"/>
    </source>
</evidence>
<feature type="transmembrane region" description="Helical" evidence="2">
    <location>
        <begin position="205"/>
        <end position="226"/>
    </location>
</feature>
<feature type="compositionally biased region" description="Low complexity" evidence="1">
    <location>
        <begin position="57"/>
        <end position="70"/>
    </location>
</feature>
<evidence type="ECO:0000256" key="1">
    <source>
        <dbReference type="SAM" id="MobiDB-lite"/>
    </source>
</evidence>
<dbReference type="RefSeq" id="WP_167974577.1">
    <property type="nucleotide sequence ID" value="NZ_JAAVJD010000347.1"/>
</dbReference>
<feature type="transmembrane region" description="Helical" evidence="2">
    <location>
        <begin position="85"/>
        <end position="106"/>
    </location>
</feature>
<protein>
    <submittedName>
        <fullName evidence="3">Uncharacterized protein</fullName>
    </submittedName>
</protein>
<reference evidence="3 4" key="1">
    <citation type="submission" date="2020-03" db="EMBL/GenBank/DDBJ databases">
        <title>Draft genome of Streptomyces sp. ventii, isolated from the Axial Seamount in the Pacific Ocean, and resequencing of the two type strains Streptomyces lonarensis strain NCL 716 and Streptomyces bohaiensis strain 11A07.</title>
        <authorList>
            <person name="Loughran R.M."/>
            <person name="Pfannmuller K.M."/>
            <person name="Wasson B.J."/>
            <person name="Deadmond M.C."/>
            <person name="Paddock B.E."/>
            <person name="Koyack M.J."/>
            <person name="Gallegos D.A."/>
            <person name="Mitchell E.A."/>
            <person name="Ushijima B."/>
            <person name="Saw J.H."/>
            <person name="Mcphail K.L."/>
            <person name="Videau P."/>
        </authorList>
    </citation>
    <scope>NUCLEOTIDE SEQUENCE [LARGE SCALE GENOMIC DNA]</scope>
    <source>
        <strain evidence="3 4">NCL716</strain>
    </source>
</reference>
<feature type="region of interest" description="Disordered" evidence="1">
    <location>
        <begin position="1"/>
        <end position="81"/>
    </location>
</feature>
<proteinExistence type="predicted"/>
<organism evidence="3 4">
    <name type="scientific">Streptomyces lonarensis</name>
    <dbReference type="NCBI Taxonomy" id="700599"/>
    <lineage>
        <taxon>Bacteria</taxon>
        <taxon>Bacillati</taxon>
        <taxon>Actinomycetota</taxon>
        <taxon>Actinomycetes</taxon>
        <taxon>Kitasatosporales</taxon>
        <taxon>Streptomycetaceae</taxon>
        <taxon>Streptomyces</taxon>
    </lineage>
</organism>
<feature type="compositionally biased region" description="Low complexity" evidence="1">
    <location>
        <begin position="18"/>
        <end position="30"/>
    </location>
</feature>
<evidence type="ECO:0000256" key="2">
    <source>
        <dbReference type="SAM" id="Phobius"/>
    </source>
</evidence>
<dbReference type="EMBL" id="JAAVJD010000347">
    <property type="protein sequence ID" value="NJQ08591.1"/>
    <property type="molecule type" value="Genomic_DNA"/>
</dbReference>
<dbReference type="AlphaFoldDB" id="A0A7X6I1D3"/>
<sequence length="232" mass="23215">MSQPWPPTQRPLDPARSGTPQAPAATAGPGLPAGPGLSGRLPGQSAGATPGRPAPGHPGSAHPGSAHPAGPAHPPSAEPRTAGRLAGATALALLAALVGGVCYALLVRFLFDPATSEFAVLSVVSLVLGALVALGPALLGRNWWHYSGGAALALLAVVLGDLYGLAMVIALLVGDATGLTAAELFFQRFGDLWGTWSRTAGWSDILTLCFAPAAALAVSGLCHAMSRRSATS</sequence>
<feature type="transmembrane region" description="Helical" evidence="2">
    <location>
        <begin position="118"/>
        <end position="139"/>
    </location>
</feature>
<keyword evidence="2" id="KW-1133">Transmembrane helix</keyword>
<accession>A0A7X6I1D3</accession>
<comment type="caution">
    <text evidence="3">The sequence shown here is derived from an EMBL/GenBank/DDBJ whole genome shotgun (WGS) entry which is preliminary data.</text>
</comment>
<keyword evidence="2" id="KW-0472">Membrane</keyword>
<dbReference type="Proteomes" id="UP000578686">
    <property type="component" value="Unassembled WGS sequence"/>
</dbReference>
<gene>
    <name evidence="3" type="ORF">HCN56_24195</name>
</gene>
<keyword evidence="2" id="KW-0812">Transmembrane</keyword>